<dbReference type="AlphaFoldDB" id="A0A834ZEI2"/>
<dbReference type="Gene3D" id="1.10.630.10">
    <property type="entry name" value="Cytochrome P450"/>
    <property type="match status" value="1"/>
</dbReference>
<comment type="caution">
    <text evidence="6">The sequence shown here is derived from an EMBL/GenBank/DDBJ whole genome shotgun (WGS) entry which is preliminary data.</text>
</comment>
<keyword evidence="5" id="KW-0472">Membrane</keyword>
<evidence type="ECO:0000256" key="3">
    <source>
        <dbReference type="ARBA" id="ARBA00023002"/>
    </source>
</evidence>
<evidence type="ECO:0000313" key="7">
    <source>
        <dbReference type="Proteomes" id="UP000655225"/>
    </source>
</evidence>
<evidence type="ECO:0008006" key="8">
    <source>
        <dbReference type="Google" id="ProtNLM"/>
    </source>
</evidence>
<gene>
    <name evidence="6" type="ORF">HHK36_011822</name>
</gene>
<proteinExistence type="inferred from homology"/>
<evidence type="ECO:0000256" key="2">
    <source>
        <dbReference type="ARBA" id="ARBA00022723"/>
    </source>
</evidence>
<keyword evidence="5" id="KW-1133">Transmembrane helix</keyword>
<name>A0A834ZEI2_TETSI</name>
<accession>A0A834ZEI2</accession>
<evidence type="ECO:0000313" key="6">
    <source>
        <dbReference type="EMBL" id="KAF8403718.1"/>
    </source>
</evidence>
<keyword evidence="4" id="KW-0408">Iron</keyword>
<dbReference type="GO" id="GO:0005506">
    <property type="term" value="F:iron ion binding"/>
    <property type="evidence" value="ECO:0007669"/>
    <property type="project" value="InterPro"/>
</dbReference>
<organism evidence="6 7">
    <name type="scientific">Tetracentron sinense</name>
    <name type="common">Spur-leaf</name>
    <dbReference type="NCBI Taxonomy" id="13715"/>
    <lineage>
        <taxon>Eukaryota</taxon>
        <taxon>Viridiplantae</taxon>
        <taxon>Streptophyta</taxon>
        <taxon>Embryophyta</taxon>
        <taxon>Tracheophyta</taxon>
        <taxon>Spermatophyta</taxon>
        <taxon>Magnoliopsida</taxon>
        <taxon>Trochodendrales</taxon>
        <taxon>Trochodendraceae</taxon>
        <taxon>Tetracentron</taxon>
    </lineage>
</organism>
<dbReference type="Pfam" id="PF00067">
    <property type="entry name" value="p450"/>
    <property type="match status" value="1"/>
</dbReference>
<comment type="similarity">
    <text evidence="1">Belongs to the cytochrome P450 family.</text>
</comment>
<evidence type="ECO:0000256" key="4">
    <source>
        <dbReference type="ARBA" id="ARBA00023004"/>
    </source>
</evidence>
<keyword evidence="5" id="KW-0812">Transmembrane</keyword>
<dbReference type="GO" id="GO:0020037">
    <property type="term" value="F:heme binding"/>
    <property type="evidence" value="ECO:0007669"/>
    <property type="project" value="InterPro"/>
</dbReference>
<dbReference type="PANTHER" id="PTHR24296">
    <property type="entry name" value="CYTOCHROME P450"/>
    <property type="match status" value="1"/>
</dbReference>
<protein>
    <recommendedName>
        <fullName evidence="8">Cytochrome P450</fullName>
    </recommendedName>
</protein>
<dbReference type="InterPro" id="IPR001128">
    <property type="entry name" value="Cyt_P450"/>
</dbReference>
<dbReference type="OrthoDB" id="1711835at2759"/>
<keyword evidence="2" id="KW-0479">Metal-binding</keyword>
<dbReference type="OMA" id="PGCLAKE"/>
<dbReference type="InterPro" id="IPR036396">
    <property type="entry name" value="Cyt_P450_sf"/>
</dbReference>
<evidence type="ECO:0000256" key="1">
    <source>
        <dbReference type="ARBA" id="ARBA00010617"/>
    </source>
</evidence>
<reference evidence="6 7" key="1">
    <citation type="submission" date="2020-04" db="EMBL/GenBank/DDBJ databases">
        <title>Plant Genome Project.</title>
        <authorList>
            <person name="Zhang R.-G."/>
        </authorList>
    </citation>
    <scope>NUCLEOTIDE SEQUENCE [LARGE SCALE GENOMIC DNA]</scope>
    <source>
        <strain evidence="6">YNK0</strain>
        <tissue evidence="6">Leaf</tissue>
    </source>
</reference>
<keyword evidence="7" id="KW-1185">Reference proteome</keyword>
<dbReference type="EMBL" id="JABCRI010000007">
    <property type="protein sequence ID" value="KAF8403718.1"/>
    <property type="molecule type" value="Genomic_DNA"/>
</dbReference>
<dbReference type="SUPFAM" id="SSF48264">
    <property type="entry name" value="Cytochrome P450"/>
    <property type="match status" value="1"/>
</dbReference>
<feature type="transmembrane region" description="Helical" evidence="5">
    <location>
        <begin position="6"/>
        <end position="24"/>
    </location>
</feature>
<sequence>MEFFSLQSLLIFFLLSLIYLYLHFQLSKKKPISKTGFKICPLVGTLLEFLKHRHRFLNWTTDVLTSCPTSTGVYHRPGNIDGIMTANPLNVKHMLKQNFDNYPKGQQFISLLKDFLGQGIFNSDGNLWKVQRKTASYEFSTKSLRNFAMQSAREEIQTRLIPLLKNMNHPIDLQDVLERFAFDNTCKVAFNVDPACLGGHGTSGAEFMQAFEDAATLSSGRFLYAVPFLWKIKKLLNIGSERRLKESISTVHDFAEKIIRSSRGLKKRQGGRTRICCRDS</sequence>
<dbReference type="GO" id="GO:0016705">
    <property type="term" value="F:oxidoreductase activity, acting on paired donors, with incorporation or reduction of molecular oxygen"/>
    <property type="evidence" value="ECO:0007669"/>
    <property type="project" value="InterPro"/>
</dbReference>
<evidence type="ECO:0000256" key="5">
    <source>
        <dbReference type="SAM" id="Phobius"/>
    </source>
</evidence>
<dbReference type="GO" id="GO:0004497">
    <property type="term" value="F:monooxygenase activity"/>
    <property type="evidence" value="ECO:0007669"/>
    <property type="project" value="InterPro"/>
</dbReference>
<keyword evidence="3" id="KW-0560">Oxidoreductase</keyword>
<dbReference type="Proteomes" id="UP000655225">
    <property type="component" value="Unassembled WGS sequence"/>
</dbReference>